<dbReference type="EMBL" id="KN716167">
    <property type="protein sequence ID" value="KJH52276.1"/>
    <property type="molecule type" value="Genomic_DNA"/>
</dbReference>
<keyword evidence="7" id="KW-1185">Reference proteome</keyword>
<feature type="transmembrane region" description="Helical" evidence="5">
    <location>
        <begin position="50"/>
        <end position="74"/>
    </location>
</feature>
<dbReference type="GO" id="GO:0022857">
    <property type="term" value="F:transmembrane transporter activity"/>
    <property type="evidence" value="ECO:0007669"/>
    <property type="project" value="InterPro"/>
</dbReference>
<dbReference type="FunFam" id="1.20.1250.20:FF:000355">
    <property type="entry name" value="SLC (SoLute Carrier) homolog"/>
    <property type="match status" value="1"/>
</dbReference>
<proteinExistence type="predicted"/>
<dbReference type="AlphaFoldDB" id="A0A0D8YCI1"/>
<reference evidence="7" key="2">
    <citation type="journal article" date="2016" name="Sci. Rep.">
        <title>Dictyocaulus viviparus genome, variome and transcriptome elucidate lungworm biology and support future intervention.</title>
        <authorList>
            <person name="McNulty S.N."/>
            <person name="Strube C."/>
            <person name="Rosa B.A."/>
            <person name="Martin J.C."/>
            <person name="Tyagi R."/>
            <person name="Choi Y.J."/>
            <person name="Wang Q."/>
            <person name="Hallsworth Pepin K."/>
            <person name="Zhang X."/>
            <person name="Ozersky P."/>
            <person name="Wilson R.K."/>
            <person name="Sternberg P.W."/>
            <person name="Gasser R.B."/>
            <person name="Mitreva M."/>
        </authorList>
    </citation>
    <scope>NUCLEOTIDE SEQUENCE [LARGE SCALE GENOMIC DNA]</scope>
    <source>
        <strain evidence="7">HannoverDv2000</strain>
    </source>
</reference>
<feature type="transmembrane region" description="Helical" evidence="5">
    <location>
        <begin position="233"/>
        <end position="251"/>
    </location>
</feature>
<evidence type="ECO:0000256" key="1">
    <source>
        <dbReference type="ARBA" id="ARBA00004141"/>
    </source>
</evidence>
<organism evidence="6 7">
    <name type="scientific">Dictyocaulus viviparus</name>
    <name type="common">Bovine lungworm</name>
    <dbReference type="NCBI Taxonomy" id="29172"/>
    <lineage>
        <taxon>Eukaryota</taxon>
        <taxon>Metazoa</taxon>
        <taxon>Ecdysozoa</taxon>
        <taxon>Nematoda</taxon>
        <taxon>Chromadorea</taxon>
        <taxon>Rhabditida</taxon>
        <taxon>Rhabditina</taxon>
        <taxon>Rhabditomorpha</taxon>
        <taxon>Strongyloidea</taxon>
        <taxon>Metastrongylidae</taxon>
        <taxon>Dictyocaulus</taxon>
    </lineage>
</organism>
<keyword evidence="4 5" id="KW-0472">Membrane</keyword>
<dbReference type="Proteomes" id="UP000053766">
    <property type="component" value="Unassembled WGS sequence"/>
</dbReference>
<keyword evidence="2 5" id="KW-0812">Transmembrane</keyword>
<feature type="transmembrane region" description="Helical" evidence="5">
    <location>
        <begin position="25"/>
        <end position="44"/>
    </location>
</feature>
<evidence type="ECO:0000313" key="7">
    <source>
        <dbReference type="Proteomes" id="UP000053766"/>
    </source>
</evidence>
<dbReference type="PANTHER" id="PTHR11662">
    <property type="entry name" value="SOLUTE CARRIER FAMILY 17"/>
    <property type="match status" value="1"/>
</dbReference>
<accession>A0A0D8YCI1</accession>
<protein>
    <submittedName>
        <fullName evidence="6">Transporter, major facilitator family protein</fullName>
    </submittedName>
</protein>
<sequence>MKFSGGLVSTFPSGLAIDRFSIRHLLLVSVLLLSIVSIMVPFLAEYLGPFAVIGLRFLMGIGEGMMIPGINGILGNPIAAEFCASTFRWPAMFITSGLVGFLWCIVWHFTVNNSPTNSKWISDHEVMYLQHHLPEKQIKNEKKLIPWRLMACSAPFLVVLYSGIIGNMMIAMILVYIPVYFKDILLLEVKQNGFYTALPHTCNLISKLIWGFLMDSLKRKKILSATHAVKLSQVTSMSIISVSFLLLAYGVDCTSHGLALFLMCCIGTAFGLSISGFLTSLLSLAPNFIGIISSISQIIGFGGRVATPQIITHFKTVGTPEEWRGILLVYSVMTALSAVLFLLWGSGEVQPWNSYRGKEVKLSDLQGDSKRLVECEANAQSELQAVTNN</sequence>
<keyword evidence="3 5" id="KW-1133">Transmembrane helix</keyword>
<dbReference type="PANTHER" id="PTHR11662:SF60">
    <property type="entry name" value="MAJOR FACILITATOR SUPERFAMILY (MFS) PROFILE DOMAIN-CONTAINING PROTEIN"/>
    <property type="match status" value="1"/>
</dbReference>
<name>A0A0D8YCI1_DICVI</name>
<dbReference type="Gene3D" id="1.20.1250.20">
    <property type="entry name" value="MFS general substrate transporter like domains"/>
    <property type="match status" value="2"/>
</dbReference>
<dbReference type="SUPFAM" id="SSF103473">
    <property type="entry name" value="MFS general substrate transporter"/>
    <property type="match status" value="1"/>
</dbReference>
<evidence type="ECO:0000256" key="5">
    <source>
        <dbReference type="SAM" id="Phobius"/>
    </source>
</evidence>
<evidence type="ECO:0000256" key="4">
    <source>
        <dbReference type="ARBA" id="ARBA00023136"/>
    </source>
</evidence>
<feature type="transmembrane region" description="Helical" evidence="5">
    <location>
        <begin position="327"/>
        <end position="345"/>
    </location>
</feature>
<dbReference type="GO" id="GO:0006820">
    <property type="term" value="P:monoatomic anion transport"/>
    <property type="evidence" value="ECO:0007669"/>
    <property type="project" value="TreeGrafter"/>
</dbReference>
<evidence type="ECO:0000256" key="2">
    <source>
        <dbReference type="ARBA" id="ARBA00022692"/>
    </source>
</evidence>
<feature type="transmembrane region" description="Helical" evidence="5">
    <location>
        <begin position="86"/>
        <end position="109"/>
    </location>
</feature>
<gene>
    <name evidence="6" type="ORF">DICVIV_01478</name>
</gene>
<dbReference type="GO" id="GO:0016020">
    <property type="term" value="C:membrane"/>
    <property type="evidence" value="ECO:0007669"/>
    <property type="project" value="UniProtKB-SubCell"/>
</dbReference>
<dbReference type="OrthoDB" id="2985014at2759"/>
<reference evidence="6 7" key="1">
    <citation type="submission" date="2013-11" db="EMBL/GenBank/DDBJ databases">
        <title>Draft genome of the bovine lungworm Dictyocaulus viviparus.</title>
        <authorList>
            <person name="Mitreva M."/>
        </authorList>
    </citation>
    <scope>NUCLEOTIDE SEQUENCE [LARGE SCALE GENOMIC DNA]</scope>
    <source>
        <strain evidence="6 7">HannoverDv2000</strain>
    </source>
</reference>
<dbReference type="InterPro" id="IPR036259">
    <property type="entry name" value="MFS_trans_sf"/>
</dbReference>
<evidence type="ECO:0000256" key="3">
    <source>
        <dbReference type="ARBA" id="ARBA00022989"/>
    </source>
</evidence>
<dbReference type="STRING" id="29172.A0A0D8YCI1"/>
<feature type="transmembrane region" description="Helical" evidence="5">
    <location>
        <begin position="258"/>
        <end position="278"/>
    </location>
</feature>
<feature type="transmembrane region" description="Helical" evidence="5">
    <location>
        <begin position="156"/>
        <end position="181"/>
    </location>
</feature>
<feature type="transmembrane region" description="Helical" evidence="5">
    <location>
        <begin position="193"/>
        <end position="213"/>
    </location>
</feature>
<dbReference type="InterPro" id="IPR050382">
    <property type="entry name" value="MFS_Na/Anion_cotransporter"/>
</dbReference>
<feature type="transmembrane region" description="Helical" evidence="5">
    <location>
        <begin position="284"/>
        <end position="306"/>
    </location>
</feature>
<evidence type="ECO:0000313" key="6">
    <source>
        <dbReference type="EMBL" id="KJH52276.1"/>
    </source>
</evidence>
<comment type="subcellular location">
    <subcellularLocation>
        <location evidence="1">Membrane</location>
        <topology evidence="1">Multi-pass membrane protein</topology>
    </subcellularLocation>
</comment>
<dbReference type="Pfam" id="PF07690">
    <property type="entry name" value="MFS_1"/>
    <property type="match status" value="1"/>
</dbReference>
<dbReference type="InterPro" id="IPR011701">
    <property type="entry name" value="MFS"/>
</dbReference>